<dbReference type="STRING" id="504472.Slin_2494"/>
<dbReference type="KEGG" id="sli:Slin_2494"/>
<dbReference type="SUPFAM" id="SSF53474">
    <property type="entry name" value="alpha/beta-Hydrolases"/>
    <property type="match status" value="1"/>
</dbReference>
<dbReference type="ESTHER" id="spild-d2qgk5">
    <property type="family name" value="6_AlphaBeta_hydrolase"/>
</dbReference>
<accession>D2QGK5</accession>
<feature type="domain" description="AB hydrolase-1" evidence="1">
    <location>
        <begin position="76"/>
        <end position="197"/>
    </location>
</feature>
<protein>
    <submittedName>
        <fullName evidence="2">Alpha/beta hydrolase fold protein</fullName>
    </submittedName>
</protein>
<dbReference type="RefSeq" id="WP_012927048.1">
    <property type="nucleotide sequence ID" value="NC_013730.1"/>
</dbReference>
<evidence type="ECO:0000313" key="3">
    <source>
        <dbReference type="Proteomes" id="UP000002028"/>
    </source>
</evidence>
<dbReference type="EMBL" id="CP001769">
    <property type="protein sequence ID" value="ADB38513.1"/>
    <property type="molecule type" value="Genomic_DNA"/>
</dbReference>
<sequence length="297" mass="32718">MEHSKKRVRWVAIVFLFLAMAMLLPQCVSLRMSDKAIAEYFTDAPVKPSFHTLSSNGRPVHYALLSSHRSGADSLPVVVFVHGSPGSWDAFIAFFNDSSLYNRARLISVDRLGFGKSGLGIPETSLQKQAAAVAAVIADVTPSGRAVLVGHSLGGPVVARLAMDFPNRVNSLILVAPSIDPALEKQEWYRPALASFPIRYLLPKELDVSNREIKPLKGELMRMMPLWASINVPVTVIQGDKDDLVPPGNADFAKRMLTHAPVRIQMLPGMNHFIPWRRADTIHDAILNNLPEQTAGW</sequence>
<proteinExistence type="predicted"/>
<dbReference type="PRINTS" id="PR00111">
    <property type="entry name" value="ABHYDROLASE"/>
</dbReference>
<dbReference type="InterPro" id="IPR000073">
    <property type="entry name" value="AB_hydrolase_1"/>
</dbReference>
<organism evidence="2 3">
    <name type="scientific">Spirosoma linguale (strain ATCC 33905 / DSM 74 / LMG 10896 / Claus 1)</name>
    <dbReference type="NCBI Taxonomy" id="504472"/>
    <lineage>
        <taxon>Bacteria</taxon>
        <taxon>Pseudomonadati</taxon>
        <taxon>Bacteroidota</taxon>
        <taxon>Cytophagia</taxon>
        <taxon>Cytophagales</taxon>
        <taxon>Cytophagaceae</taxon>
        <taxon>Spirosoma</taxon>
    </lineage>
</organism>
<dbReference type="GO" id="GO:0016787">
    <property type="term" value="F:hydrolase activity"/>
    <property type="evidence" value="ECO:0007669"/>
    <property type="project" value="UniProtKB-KW"/>
</dbReference>
<name>D2QGK5_SPILD</name>
<dbReference type="Pfam" id="PF00561">
    <property type="entry name" value="Abhydrolase_1"/>
    <property type="match status" value="1"/>
</dbReference>
<dbReference type="AlphaFoldDB" id="D2QGK5"/>
<dbReference type="Proteomes" id="UP000002028">
    <property type="component" value="Chromosome"/>
</dbReference>
<keyword evidence="2" id="KW-0378">Hydrolase</keyword>
<dbReference type="PANTHER" id="PTHR43798:SF33">
    <property type="entry name" value="HYDROLASE, PUTATIVE (AFU_ORTHOLOGUE AFUA_2G14860)-RELATED"/>
    <property type="match status" value="1"/>
</dbReference>
<dbReference type="eggNOG" id="COG1073">
    <property type="taxonomic scope" value="Bacteria"/>
</dbReference>
<dbReference type="GO" id="GO:0016020">
    <property type="term" value="C:membrane"/>
    <property type="evidence" value="ECO:0007669"/>
    <property type="project" value="TreeGrafter"/>
</dbReference>
<evidence type="ECO:0000313" key="2">
    <source>
        <dbReference type="EMBL" id="ADB38513.1"/>
    </source>
</evidence>
<dbReference type="HOGENOM" id="CLU_020336_32_0_10"/>
<gene>
    <name evidence="2" type="ordered locus">Slin_2494</name>
</gene>
<dbReference type="Gene3D" id="3.40.50.1820">
    <property type="entry name" value="alpha/beta hydrolase"/>
    <property type="match status" value="1"/>
</dbReference>
<dbReference type="PANTHER" id="PTHR43798">
    <property type="entry name" value="MONOACYLGLYCEROL LIPASE"/>
    <property type="match status" value="1"/>
</dbReference>
<reference evidence="2 3" key="1">
    <citation type="journal article" date="2010" name="Stand. Genomic Sci.">
        <title>Complete genome sequence of Spirosoma linguale type strain (1).</title>
        <authorList>
            <person name="Lail K."/>
            <person name="Sikorski J."/>
            <person name="Saunders E."/>
            <person name="Lapidus A."/>
            <person name="Glavina Del Rio T."/>
            <person name="Copeland A."/>
            <person name="Tice H."/>
            <person name="Cheng J.-F."/>
            <person name="Lucas S."/>
            <person name="Nolan M."/>
            <person name="Bruce D."/>
            <person name="Goodwin L."/>
            <person name="Pitluck S."/>
            <person name="Ivanova N."/>
            <person name="Mavromatis K."/>
            <person name="Ovchinnikova G."/>
            <person name="Pati A."/>
            <person name="Chen A."/>
            <person name="Palaniappan K."/>
            <person name="Land M."/>
            <person name="Hauser L."/>
            <person name="Chang Y.-J."/>
            <person name="Jeffries C.D."/>
            <person name="Chain P."/>
            <person name="Brettin T."/>
            <person name="Detter J.C."/>
            <person name="Schuetze A."/>
            <person name="Rohde M."/>
            <person name="Tindall B.J."/>
            <person name="Goeker M."/>
            <person name="Bristow J."/>
            <person name="Eisen J.A."/>
            <person name="Markowitz V."/>
            <person name="Hugenholtz P."/>
            <person name="Kyrpides N.C."/>
            <person name="Klenk H.-P."/>
            <person name="Chen F."/>
        </authorList>
    </citation>
    <scope>NUCLEOTIDE SEQUENCE [LARGE SCALE GENOMIC DNA]</scope>
    <source>
        <strain evidence="3">ATCC 33905 / DSM 74 / LMG 10896 / Claus 1</strain>
    </source>
</reference>
<evidence type="ECO:0000259" key="1">
    <source>
        <dbReference type="Pfam" id="PF00561"/>
    </source>
</evidence>
<dbReference type="InterPro" id="IPR029058">
    <property type="entry name" value="AB_hydrolase_fold"/>
</dbReference>
<dbReference type="InterPro" id="IPR050266">
    <property type="entry name" value="AB_hydrolase_sf"/>
</dbReference>
<keyword evidence="3" id="KW-1185">Reference proteome</keyword>